<dbReference type="PANTHER" id="PTHR39188:SF3">
    <property type="entry name" value="STAGE IV SPORULATION PROTEIN FB"/>
    <property type="match status" value="1"/>
</dbReference>
<dbReference type="EC" id="3.4.24.-" evidence="14"/>
<organism evidence="14 15">
    <name type="scientific">Priestia iocasae</name>
    <dbReference type="NCBI Taxonomy" id="2291674"/>
    <lineage>
        <taxon>Bacteria</taxon>
        <taxon>Bacillati</taxon>
        <taxon>Bacillota</taxon>
        <taxon>Bacilli</taxon>
        <taxon>Bacillales</taxon>
        <taxon>Bacillaceae</taxon>
        <taxon>Priestia</taxon>
    </lineage>
</organism>
<evidence type="ECO:0000256" key="10">
    <source>
        <dbReference type="ARBA" id="ARBA00023049"/>
    </source>
</evidence>
<evidence type="ECO:0000256" key="2">
    <source>
        <dbReference type="ARBA" id="ARBA00004141"/>
    </source>
</evidence>
<keyword evidence="9 12" id="KW-1133">Transmembrane helix</keyword>
<evidence type="ECO:0000256" key="1">
    <source>
        <dbReference type="ARBA" id="ARBA00001947"/>
    </source>
</evidence>
<feature type="domain" description="Peptidase M50" evidence="13">
    <location>
        <begin position="115"/>
        <end position="166"/>
    </location>
</feature>
<feature type="domain" description="Peptidase M50" evidence="13">
    <location>
        <begin position="33"/>
        <end position="106"/>
    </location>
</feature>
<evidence type="ECO:0000256" key="4">
    <source>
        <dbReference type="ARBA" id="ARBA00022670"/>
    </source>
</evidence>
<evidence type="ECO:0000256" key="11">
    <source>
        <dbReference type="ARBA" id="ARBA00023136"/>
    </source>
</evidence>
<keyword evidence="6" id="KW-0479">Metal-binding</keyword>
<feature type="transmembrane region" description="Helical" evidence="12">
    <location>
        <begin position="119"/>
        <end position="147"/>
    </location>
</feature>
<keyword evidence="4" id="KW-0645">Protease</keyword>
<feature type="transmembrane region" description="Helical" evidence="12">
    <location>
        <begin position="7"/>
        <end position="27"/>
    </location>
</feature>
<evidence type="ECO:0000256" key="6">
    <source>
        <dbReference type="ARBA" id="ARBA00022723"/>
    </source>
</evidence>
<sequence>MNKMFSLLMRIHIHPLLWLVFGIGIVTASFKQLLMLFLIVLVHELGHAFAAQFFSWRIRKIMLLPFGGVAEVDEQGNRPFHEDVIVIVSGPLQHIWMMGLSYVLMTASIISPATHELFIYHNLLILGFNLLPIWPLDGGKLLFLLLSYRIPFLEAYKKSLLFSACLLAIISLFAAFLYLQQLHLWMIIFFLLYSLYTDWKHRQYVYMRFLLERYQGREREIKRLKTLTVSHEEKIHHILQQFQRGYKHVIIIQDDKREQMQIDENEVLHAYFTEKRIDSPIDELVSFY</sequence>
<feature type="transmembrane region" description="Helical" evidence="12">
    <location>
        <begin position="159"/>
        <end position="176"/>
    </location>
</feature>
<evidence type="ECO:0000259" key="13">
    <source>
        <dbReference type="Pfam" id="PF02163"/>
    </source>
</evidence>
<comment type="caution">
    <text evidence="14">The sequence shown here is derived from an EMBL/GenBank/DDBJ whole genome shotgun (WGS) entry which is preliminary data.</text>
</comment>
<evidence type="ECO:0000256" key="3">
    <source>
        <dbReference type="ARBA" id="ARBA00007931"/>
    </source>
</evidence>
<evidence type="ECO:0000256" key="9">
    <source>
        <dbReference type="ARBA" id="ARBA00022989"/>
    </source>
</evidence>
<keyword evidence="5 12" id="KW-0812">Transmembrane</keyword>
<comment type="similarity">
    <text evidence="3">Belongs to the peptidase M50B family.</text>
</comment>
<dbReference type="PANTHER" id="PTHR39188">
    <property type="entry name" value="MEMBRANE-ASSOCIATED ZINC METALLOPROTEASE M50B"/>
    <property type="match status" value="1"/>
</dbReference>
<evidence type="ECO:0000313" key="14">
    <source>
        <dbReference type="EMBL" id="MBM7701371.1"/>
    </source>
</evidence>
<keyword evidence="10" id="KW-0482">Metalloprotease</keyword>
<feature type="transmembrane region" description="Helical" evidence="12">
    <location>
        <begin position="95"/>
        <end position="113"/>
    </location>
</feature>
<evidence type="ECO:0000256" key="7">
    <source>
        <dbReference type="ARBA" id="ARBA00022801"/>
    </source>
</evidence>
<evidence type="ECO:0000256" key="8">
    <source>
        <dbReference type="ARBA" id="ARBA00022833"/>
    </source>
</evidence>
<dbReference type="GO" id="GO:0016787">
    <property type="term" value="F:hydrolase activity"/>
    <property type="evidence" value="ECO:0007669"/>
    <property type="project" value="UniProtKB-KW"/>
</dbReference>
<proteinExistence type="inferred from homology"/>
<dbReference type="RefSeq" id="WP_205182650.1">
    <property type="nucleotide sequence ID" value="NZ_JAFBFC010000001.1"/>
</dbReference>
<keyword evidence="8" id="KW-0862">Zinc</keyword>
<gene>
    <name evidence="14" type="ORF">JOC83_000197</name>
</gene>
<dbReference type="InterPro" id="IPR008915">
    <property type="entry name" value="Peptidase_M50"/>
</dbReference>
<dbReference type="EMBL" id="JAFBFC010000001">
    <property type="protein sequence ID" value="MBM7701371.1"/>
    <property type="molecule type" value="Genomic_DNA"/>
</dbReference>
<accession>A0ABS2QRI9</accession>
<evidence type="ECO:0000256" key="5">
    <source>
        <dbReference type="ARBA" id="ARBA00022692"/>
    </source>
</evidence>
<evidence type="ECO:0000313" key="15">
    <source>
        <dbReference type="Proteomes" id="UP000809829"/>
    </source>
</evidence>
<keyword evidence="11 12" id="KW-0472">Membrane</keyword>
<dbReference type="Pfam" id="PF02163">
    <property type="entry name" value="Peptidase_M50"/>
    <property type="match status" value="2"/>
</dbReference>
<feature type="transmembrane region" description="Helical" evidence="12">
    <location>
        <begin position="182"/>
        <end position="199"/>
    </location>
</feature>
<comment type="subcellular location">
    <subcellularLocation>
        <location evidence="2">Membrane</location>
        <topology evidence="2">Multi-pass membrane protein</topology>
    </subcellularLocation>
</comment>
<protein>
    <submittedName>
        <fullName evidence="14">Stage IV sporulation protein FB</fullName>
        <ecNumber evidence="14">3.4.24.-</ecNumber>
    </submittedName>
</protein>
<reference evidence="14 15" key="1">
    <citation type="submission" date="2021-01" db="EMBL/GenBank/DDBJ databases">
        <title>Genomic Encyclopedia of Type Strains, Phase IV (KMG-IV): sequencing the most valuable type-strain genomes for metagenomic binning, comparative biology and taxonomic classification.</title>
        <authorList>
            <person name="Goeker M."/>
        </authorList>
    </citation>
    <scope>NUCLEOTIDE SEQUENCE [LARGE SCALE GENOMIC DNA]</scope>
    <source>
        <strain evidence="14 15">DSM 104297</strain>
    </source>
</reference>
<comment type="cofactor">
    <cofactor evidence="1">
        <name>Zn(2+)</name>
        <dbReference type="ChEBI" id="CHEBI:29105"/>
    </cofactor>
</comment>
<keyword evidence="7 14" id="KW-0378">Hydrolase</keyword>
<evidence type="ECO:0000256" key="12">
    <source>
        <dbReference type="SAM" id="Phobius"/>
    </source>
</evidence>
<name>A0ABS2QRI9_9BACI</name>
<dbReference type="Proteomes" id="UP000809829">
    <property type="component" value="Unassembled WGS sequence"/>
</dbReference>
<dbReference type="CDD" id="cd06161">
    <property type="entry name" value="S2P-M50_SpoIVFB"/>
    <property type="match status" value="1"/>
</dbReference>
<keyword evidence="15" id="KW-1185">Reference proteome</keyword>
<feature type="transmembrane region" description="Helical" evidence="12">
    <location>
        <begin position="33"/>
        <end position="54"/>
    </location>
</feature>